<evidence type="ECO:0000313" key="1">
    <source>
        <dbReference type="EMBL" id="GFS40883.1"/>
    </source>
</evidence>
<dbReference type="Proteomes" id="UP000585474">
    <property type="component" value="Unassembled WGS sequence"/>
</dbReference>
<dbReference type="AlphaFoldDB" id="A0A7J0DSS8"/>
<evidence type="ECO:0000313" key="2">
    <source>
        <dbReference type="Proteomes" id="UP000585474"/>
    </source>
</evidence>
<keyword evidence="2" id="KW-1185">Reference proteome</keyword>
<dbReference type="Gene3D" id="3.30.420.10">
    <property type="entry name" value="Ribonuclease H-like superfamily/Ribonuclease H"/>
    <property type="match status" value="1"/>
</dbReference>
<dbReference type="SUPFAM" id="SSF53098">
    <property type="entry name" value="Ribonuclease H-like"/>
    <property type="match status" value="1"/>
</dbReference>
<comment type="caution">
    <text evidence="1">The sequence shown here is derived from an EMBL/GenBank/DDBJ whole genome shotgun (WGS) entry which is preliminary data.</text>
</comment>
<sequence>MFEHNGLSYFDTDVSYNVALQSSTFAFQDHCRLGHSTLSSLKKLVPLCQSQSLSTLPCEVCKLSKRCCTSFYLHAESRVLHPFHDHDIIHQSSCVWTPQQNGVTKLKLRHLLDVVPKSFWSDVVLTACYLMNRMPSAVLGGLIPHRDILVPKKVISVIPLLSAISLCVDIIFNEALPYFTTPQLFPPLDYYLPTIFSTVPPRLENPLQVYVHLKKSTTAPALAVQPSSPARYPFVPSVTTPNSNSLHKGKRSCTAHPLAHFVSYASLSSSFLAFIGSISTTSISKSISEALIVPHWRQAMANEMTALHDNGTWQLVLVGFSQ</sequence>
<dbReference type="PANTHER" id="PTHR42648">
    <property type="entry name" value="TRANSPOSASE, PUTATIVE-RELATED"/>
    <property type="match status" value="1"/>
</dbReference>
<proteinExistence type="predicted"/>
<accession>A0A7J0DSS8</accession>
<dbReference type="InterPro" id="IPR036397">
    <property type="entry name" value="RNaseH_sf"/>
</dbReference>
<dbReference type="InterPro" id="IPR039537">
    <property type="entry name" value="Retrotran_Ty1/copia-like"/>
</dbReference>
<dbReference type="OrthoDB" id="1306033at2759"/>
<protein>
    <submittedName>
        <fullName evidence="1">Uncharacterized protein</fullName>
    </submittedName>
</protein>
<reference evidence="2" key="1">
    <citation type="submission" date="2019-07" db="EMBL/GenBank/DDBJ databases">
        <title>De Novo Assembly of kiwifruit Actinidia rufa.</title>
        <authorList>
            <person name="Sugita-Konishi S."/>
            <person name="Sato K."/>
            <person name="Mori E."/>
            <person name="Abe Y."/>
            <person name="Kisaki G."/>
            <person name="Hamano K."/>
            <person name="Suezawa K."/>
            <person name="Otani M."/>
            <person name="Fukuda T."/>
            <person name="Manabe T."/>
            <person name="Gomi K."/>
            <person name="Tabuchi M."/>
            <person name="Akimitsu K."/>
            <person name="Kataoka I."/>
        </authorList>
    </citation>
    <scope>NUCLEOTIDE SEQUENCE [LARGE SCALE GENOMIC DNA]</scope>
    <source>
        <strain evidence="2">cv. Fuchu</strain>
    </source>
</reference>
<name>A0A7J0DSS8_9ERIC</name>
<dbReference type="GO" id="GO:0003676">
    <property type="term" value="F:nucleic acid binding"/>
    <property type="evidence" value="ECO:0007669"/>
    <property type="project" value="InterPro"/>
</dbReference>
<dbReference type="EMBL" id="BJWL01000362">
    <property type="protein sequence ID" value="GFS40883.1"/>
    <property type="molecule type" value="Genomic_DNA"/>
</dbReference>
<dbReference type="InterPro" id="IPR012337">
    <property type="entry name" value="RNaseH-like_sf"/>
</dbReference>
<gene>
    <name evidence="1" type="ORF">Acr_00g0071020</name>
</gene>
<dbReference type="PANTHER" id="PTHR42648:SF31">
    <property type="entry name" value="RNA-DIRECTED DNA POLYMERASE"/>
    <property type="match status" value="1"/>
</dbReference>
<organism evidence="1 2">
    <name type="scientific">Actinidia rufa</name>
    <dbReference type="NCBI Taxonomy" id="165716"/>
    <lineage>
        <taxon>Eukaryota</taxon>
        <taxon>Viridiplantae</taxon>
        <taxon>Streptophyta</taxon>
        <taxon>Embryophyta</taxon>
        <taxon>Tracheophyta</taxon>
        <taxon>Spermatophyta</taxon>
        <taxon>Magnoliopsida</taxon>
        <taxon>eudicotyledons</taxon>
        <taxon>Gunneridae</taxon>
        <taxon>Pentapetalae</taxon>
        <taxon>asterids</taxon>
        <taxon>Ericales</taxon>
        <taxon>Actinidiaceae</taxon>
        <taxon>Actinidia</taxon>
    </lineage>
</organism>